<proteinExistence type="predicted"/>
<reference evidence="2 3" key="1">
    <citation type="journal article" date="2018" name="Evol. Lett.">
        <title>Horizontal gene cluster transfer increased hallucinogenic mushroom diversity.</title>
        <authorList>
            <person name="Reynolds H.T."/>
            <person name="Vijayakumar V."/>
            <person name="Gluck-Thaler E."/>
            <person name="Korotkin H.B."/>
            <person name="Matheny P.B."/>
            <person name="Slot J.C."/>
        </authorList>
    </citation>
    <scope>NUCLEOTIDE SEQUENCE [LARGE SCALE GENOMIC DNA]</scope>
    <source>
        <strain evidence="2 3">2629</strain>
    </source>
</reference>
<gene>
    <name evidence="2" type="ORF">CVT24_006811</name>
</gene>
<keyword evidence="1" id="KW-0175">Coiled coil</keyword>
<comment type="caution">
    <text evidence="2">The sequence shown here is derived from an EMBL/GenBank/DDBJ whole genome shotgun (WGS) entry which is preliminary data.</text>
</comment>
<dbReference type="PANTHER" id="PTHR41390">
    <property type="entry name" value="CHROMOSOME 7, WHOLE GENOME SHOTGUN SEQUENCE"/>
    <property type="match status" value="1"/>
</dbReference>
<dbReference type="STRING" id="181874.A0A409V9C6"/>
<evidence type="ECO:0000313" key="2">
    <source>
        <dbReference type="EMBL" id="PPQ63286.1"/>
    </source>
</evidence>
<protein>
    <submittedName>
        <fullName evidence="2">Uncharacterized protein</fullName>
    </submittedName>
</protein>
<dbReference type="PANTHER" id="PTHR41390:SF1">
    <property type="entry name" value="NADH-UBIQUINONE OXIDOREDUCTASE 213 KDA SUBUNIT"/>
    <property type="match status" value="1"/>
</dbReference>
<evidence type="ECO:0000313" key="3">
    <source>
        <dbReference type="Proteomes" id="UP000284842"/>
    </source>
</evidence>
<dbReference type="InParanoid" id="A0A409V9C6"/>
<keyword evidence="3" id="KW-1185">Reference proteome</keyword>
<evidence type="ECO:0000256" key="1">
    <source>
        <dbReference type="SAM" id="Coils"/>
    </source>
</evidence>
<sequence>MQVPAASALVTGSFAALRGHKHPGAIATASTINSAITASAFFSVRELAISPLLVQLSPLKQHTDQRQALSLKSETGSKSTTPIPNEMSWSSLRTHNLLDSGLSGALVGGVLRGIKSGPRSIPSGSITTGIICTLLQYGYNEITTSRLRYISKLREEQLESTESTPAPNAIPPLSTSQQLLRLIGVSQLSDEDYLAKMKRQRSSYLKRIEELEQQISENDKQQ</sequence>
<organism evidence="2 3">
    <name type="scientific">Panaeolus cyanescens</name>
    <dbReference type="NCBI Taxonomy" id="181874"/>
    <lineage>
        <taxon>Eukaryota</taxon>
        <taxon>Fungi</taxon>
        <taxon>Dikarya</taxon>
        <taxon>Basidiomycota</taxon>
        <taxon>Agaricomycotina</taxon>
        <taxon>Agaricomycetes</taxon>
        <taxon>Agaricomycetidae</taxon>
        <taxon>Agaricales</taxon>
        <taxon>Agaricineae</taxon>
        <taxon>Galeropsidaceae</taxon>
        <taxon>Panaeolus</taxon>
    </lineage>
</organism>
<feature type="coiled-coil region" evidence="1">
    <location>
        <begin position="194"/>
        <end position="221"/>
    </location>
</feature>
<dbReference type="OrthoDB" id="3366659at2759"/>
<name>A0A409V9C6_9AGAR</name>
<dbReference type="Proteomes" id="UP000284842">
    <property type="component" value="Unassembled WGS sequence"/>
</dbReference>
<dbReference type="EMBL" id="NHTK01006127">
    <property type="protein sequence ID" value="PPQ63286.1"/>
    <property type="molecule type" value="Genomic_DNA"/>
</dbReference>
<dbReference type="AlphaFoldDB" id="A0A409V9C6"/>
<accession>A0A409V9C6</accession>